<evidence type="ECO:0000256" key="2">
    <source>
        <dbReference type="ARBA" id="ARBA00022771"/>
    </source>
</evidence>
<evidence type="ECO:0000256" key="3">
    <source>
        <dbReference type="ARBA" id="ARBA00022803"/>
    </source>
</evidence>
<accession>A0A8H6YF25</accession>
<evidence type="ECO:0000313" key="8">
    <source>
        <dbReference type="EMBL" id="KAF7357109.1"/>
    </source>
</evidence>
<dbReference type="Gene3D" id="1.25.40.10">
    <property type="entry name" value="Tetratricopeptide repeat domain"/>
    <property type="match status" value="1"/>
</dbReference>
<evidence type="ECO:0000259" key="7">
    <source>
        <dbReference type="PROSITE" id="PS50865"/>
    </source>
</evidence>
<dbReference type="OrthoDB" id="3271251at2759"/>
<dbReference type="InterPro" id="IPR002893">
    <property type="entry name" value="Znf_MYND"/>
</dbReference>
<dbReference type="Proteomes" id="UP000623467">
    <property type="component" value="Unassembled WGS sequence"/>
</dbReference>
<dbReference type="SMART" id="SM00028">
    <property type="entry name" value="TPR"/>
    <property type="match status" value="3"/>
</dbReference>
<gene>
    <name evidence="8" type="ORF">MSAN_01305000</name>
</gene>
<evidence type="ECO:0000313" key="9">
    <source>
        <dbReference type="Proteomes" id="UP000623467"/>
    </source>
</evidence>
<dbReference type="InterPro" id="IPR019734">
    <property type="entry name" value="TPR_rpt"/>
</dbReference>
<dbReference type="GO" id="GO:0101031">
    <property type="term" value="C:protein folding chaperone complex"/>
    <property type="evidence" value="ECO:0007669"/>
    <property type="project" value="TreeGrafter"/>
</dbReference>
<organism evidence="8 9">
    <name type="scientific">Mycena sanguinolenta</name>
    <dbReference type="NCBI Taxonomy" id="230812"/>
    <lineage>
        <taxon>Eukaryota</taxon>
        <taxon>Fungi</taxon>
        <taxon>Dikarya</taxon>
        <taxon>Basidiomycota</taxon>
        <taxon>Agaricomycotina</taxon>
        <taxon>Agaricomycetes</taxon>
        <taxon>Agaricomycetidae</taxon>
        <taxon>Agaricales</taxon>
        <taxon>Marasmiineae</taxon>
        <taxon>Mycenaceae</taxon>
        <taxon>Mycena</taxon>
    </lineage>
</organism>
<dbReference type="PROSITE" id="PS01360">
    <property type="entry name" value="ZF_MYND_1"/>
    <property type="match status" value="1"/>
</dbReference>
<name>A0A8H6YF25_9AGAR</name>
<evidence type="ECO:0000256" key="4">
    <source>
        <dbReference type="ARBA" id="ARBA00022833"/>
    </source>
</evidence>
<keyword evidence="4" id="KW-0862">Zinc</keyword>
<evidence type="ECO:0000256" key="1">
    <source>
        <dbReference type="ARBA" id="ARBA00022723"/>
    </source>
</evidence>
<keyword evidence="1" id="KW-0479">Metal-binding</keyword>
<comment type="caution">
    <text evidence="8">The sequence shown here is derived from an EMBL/GenBank/DDBJ whole genome shotgun (WGS) entry which is preliminary data.</text>
</comment>
<feature type="chain" id="PRO_5034431672" evidence="6">
    <location>
        <begin position="25"/>
        <end position="435"/>
    </location>
</feature>
<dbReference type="InterPro" id="IPR011990">
    <property type="entry name" value="TPR-like_helical_dom_sf"/>
</dbReference>
<dbReference type="SUPFAM" id="SSF144232">
    <property type="entry name" value="HIT/MYND zinc finger-like"/>
    <property type="match status" value="1"/>
</dbReference>
<feature type="domain" description="MYND-type" evidence="7">
    <location>
        <begin position="205"/>
        <end position="246"/>
    </location>
</feature>
<feature type="signal peptide" evidence="6">
    <location>
        <begin position="1"/>
        <end position="24"/>
    </location>
</feature>
<dbReference type="Gene3D" id="6.10.140.2220">
    <property type="match status" value="1"/>
</dbReference>
<dbReference type="SUPFAM" id="SSF48452">
    <property type="entry name" value="TPR-like"/>
    <property type="match status" value="1"/>
</dbReference>
<keyword evidence="3" id="KW-0802">TPR repeat</keyword>
<keyword evidence="9" id="KW-1185">Reference proteome</keyword>
<reference evidence="8" key="1">
    <citation type="submission" date="2020-05" db="EMBL/GenBank/DDBJ databases">
        <title>Mycena genomes resolve the evolution of fungal bioluminescence.</title>
        <authorList>
            <person name="Tsai I.J."/>
        </authorList>
    </citation>
    <scope>NUCLEOTIDE SEQUENCE</scope>
    <source>
        <strain evidence="8">160909Yilan</strain>
    </source>
</reference>
<protein>
    <submittedName>
        <fullName evidence="8">RNA polymerase II-associated protein 3</fullName>
    </submittedName>
</protein>
<dbReference type="Pfam" id="PF14559">
    <property type="entry name" value="TPR_19"/>
    <property type="match status" value="1"/>
</dbReference>
<evidence type="ECO:0000256" key="5">
    <source>
        <dbReference type="PROSITE-ProRule" id="PRU00134"/>
    </source>
</evidence>
<sequence length="435" mass="49599">MTHIRVLLFAIDLCFLIHIMASEADEATRLNNEARKLFDEGKFEDAGKLYERANEADTLNSPIYLSNLALVYLKLKQFEKAEICATIALSRDPRFIKARYRRAMARWRRGRPMEALVDLASVLTLDPMDKAAVAAFETVSNEYESLGDSRSSLDPMQILRADFPSPYGSAAAPRPRTAQNVSRANGVVIPDISSRMPKKSRAGTCASCGTIQWTRDKVKTCQGCSTACYCDELCQRKHWPTHKKDCIPYDEAHVLTMHLCRNLMVHKYIHMHLTFYAMRSIGALHYSPPPYFTVLLLFVELVPMDDGPRPRRRIHIRNIITAPLAVFYDKLRESYYVQREQMRKTCGTPNASGVAILVTPFLERGHEKNKSRTAIFMNRLIPDFGLLVKNSFFPVGVQSHSFGVGRKLTDDLDELYWSLEDELANDVDNYYGLQR</sequence>
<dbReference type="GO" id="GO:0008270">
    <property type="term" value="F:zinc ion binding"/>
    <property type="evidence" value="ECO:0007669"/>
    <property type="project" value="UniProtKB-KW"/>
</dbReference>
<proteinExistence type="predicted"/>
<dbReference type="PROSITE" id="PS50865">
    <property type="entry name" value="ZF_MYND_2"/>
    <property type="match status" value="1"/>
</dbReference>
<dbReference type="Pfam" id="PF01753">
    <property type="entry name" value="zf-MYND"/>
    <property type="match status" value="1"/>
</dbReference>
<dbReference type="PANTHER" id="PTHR46423">
    <property type="entry name" value="RNA POLYMERASE II-ASSOCIATED PROTEIN 3"/>
    <property type="match status" value="1"/>
</dbReference>
<dbReference type="InterPro" id="IPR051966">
    <property type="entry name" value="RPAP3"/>
</dbReference>
<evidence type="ECO:0000256" key="6">
    <source>
        <dbReference type="SAM" id="SignalP"/>
    </source>
</evidence>
<dbReference type="PANTHER" id="PTHR46423:SF1">
    <property type="entry name" value="RNA POLYMERASE II-ASSOCIATED PROTEIN 3"/>
    <property type="match status" value="1"/>
</dbReference>
<dbReference type="AlphaFoldDB" id="A0A8H6YF25"/>
<keyword evidence="6" id="KW-0732">Signal</keyword>
<dbReference type="EMBL" id="JACAZH010000010">
    <property type="protein sequence ID" value="KAF7357109.1"/>
    <property type="molecule type" value="Genomic_DNA"/>
</dbReference>
<keyword evidence="2 5" id="KW-0863">Zinc-finger</keyword>